<keyword evidence="1 6" id="KW-1003">Cell membrane</keyword>
<keyword evidence="5 6" id="KW-0449">Lipoprotein</keyword>
<organism evidence="7 8">
    <name type="scientific">Klebsiella oxytoca</name>
    <dbReference type="NCBI Taxonomy" id="571"/>
    <lineage>
        <taxon>Bacteria</taxon>
        <taxon>Pseudomonadati</taxon>
        <taxon>Pseudomonadota</taxon>
        <taxon>Gammaproteobacteria</taxon>
        <taxon>Enterobacterales</taxon>
        <taxon>Enterobacteriaceae</taxon>
        <taxon>Klebsiella/Raoultella group</taxon>
        <taxon>Klebsiella</taxon>
    </lineage>
</organism>
<dbReference type="AlphaFoldDB" id="A0A318FPN5"/>
<protein>
    <recommendedName>
        <fullName evidence="6">UPF0257 lipoprotein DET57_107179</fullName>
    </recommendedName>
</protein>
<evidence type="ECO:0000256" key="4">
    <source>
        <dbReference type="ARBA" id="ARBA00023139"/>
    </source>
</evidence>
<comment type="similarity">
    <text evidence="6">Belongs to the UPF0257 family.</text>
</comment>
<reference evidence="7 8" key="1">
    <citation type="submission" date="2018-05" db="EMBL/GenBank/DDBJ databases">
        <title>Freshwater and sediment microbial communities from various areas in North America, analyzing microbe dynamics in response to fracking.</title>
        <authorList>
            <person name="Lamendella R."/>
        </authorList>
    </citation>
    <scope>NUCLEOTIDE SEQUENCE [LARGE SCALE GENOMIC DNA]</scope>
    <source>
        <strain evidence="7 8">67</strain>
    </source>
</reference>
<comment type="subcellular location">
    <subcellularLocation>
        <location evidence="6">Cell membrane</location>
        <topology evidence="6">Lipid-anchor</topology>
    </subcellularLocation>
</comment>
<evidence type="ECO:0000313" key="8">
    <source>
        <dbReference type="Proteomes" id="UP000247485"/>
    </source>
</evidence>
<keyword evidence="2 6" id="KW-0732">Signal</keyword>
<dbReference type="GO" id="GO:0005886">
    <property type="term" value="C:plasma membrane"/>
    <property type="evidence" value="ECO:0007669"/>
    <property type="project" value="UniProtKB-SubCell"/>
</dbReference>
<evidence type="ECO:0000256" key="5">
    <source>
        <dbReference type="ARBA" id="ARBA00023288"/>
    </source>
</evidence>
<evidence type="ECO:0000256" key="6">
    <source>
        <dbReference type="HAMAP-Rule" id="MF_01065"/>
    </source>
</evidence>
<gene>
    <name evidence="7" type="ORF">DET57_107179</name>
</gene>
<sequence>MKRLFLLVSAVWALSACDEKGAPQAFTPEMASFSNEFEFDPLRGPVKAFTQTLFDEHDKAIKEVSARLSNEGCFDLIALDNREENTGGAWLLDANYYLDSETHEKRLRLQGKCQLAEMVSEGVTWEMDDNGFIVTSMGKKTTTSYRYDSEGFPLGKTTTTKDARYAVTLTPSADSRQKLNYSAVLVSDDNPVGSVQQACEYDDHYNPTRCEQQIVDNSVQPPLTYHYTIKNTIEYY</sequence>
<proteinExistence type="inferred from homology"/>
<evidence type="ECO:0000313" key="7">
    <source>
        <dbReference type="EMBL" id="PXW45386.1"/>
    </source>
</evidence>
<dbReference type="Proteomes" id="UP000247485">
    <property type="component" value="Unassembled WGS sequence"/>
</dbReference>
<dbReference type="InterPro" id="IPR010646">
    <property type="entry name" value="UPF0257"/>
</dbReference>
<dbReference type="NCBIfam" id="NF002798">
    <property type="entry name" value="PRK02939.1"/>
    <property type="match status" value="1"/>
</dbReference>
<name>A0A318FPN5_KLEOX</name>
<dbReference type="RefSeq" id="WP_110274089.1">
    <property type="nucleotide sequence ID" value="NZ_QJJG01000007.1"/>
</dbReference>
<evidence type="ECO:0000256" key="1">
    <source>
        <dbReference type="ARBA" id="ARBA00022475"/>
    </source>
</evidence>
<dbReference type="Pfam" id="PF06788">
    <property type="entry name" value="UPF0257"/>
    <property type="match status" value="1"/>
</dbReference>
<comment type="caution">
    <text evidence="7">The sequence shown here is derived from an EMBL/GenBank/DDBJ whole genome shotgun (WGS) entry which is preliminary data.</text>
</comment>
<dbReference type="EMBL" id="QJJG01000007">
    <property type="protein sequence ID" value="PXW45386.1"/>
    <property type="molecule type" value="Genomic_DNA"/>
</dbReference>
<dbReference type="HAMAP" id="MF_01065">
    <property type="entry name" value="UPF0257"/>
    <property type="match status" value="1"/>
</dbReference>
<keyword evidence="3 6" id="KW-0472">Membrane</keyword>
<evidence type="ECO:0000256" key="2">
    <source>
        <dbReference type="ARBA" id="ARBA00022729"/>
    </source>
</evidence>
<keyword evidence="4" id="KW-0564">Palmitate</keyword>
<evidence type="ECO:0000256" key="3">
    <source>
        <dbReference type="ARBA" id="ARBA00023136"/>
    </source>
</evidence>
<dbReference type="PROSITE" id="PS51257">
    <property type="entry name" value="PROKAR_LIPOPROTEIN"/>
    <property type="match status" value="1"/>
</dbReference>
<accession>A0A318FPN5</accession>